<dbReference type="AlphaFoldDB" id="A0AA39WKV7"/>
<keyword evidence="8" id="KW-1185">Reference proteome</keyword>
<name>A0AA39WKV7_9PEZI</name>
<evidence type="ECO:0000313" key="7">
    <source>
        <dbReference type="EMBL" id="KAK0617267.1"/>
    </source>
</evidence>
<evidence type="ECO:0000256" key="5">
    <source>
        <dbReference type="SAM" id="MobiDB-lite"/>
    </source>
</evidence>
<reference evidence="7" key="1">
    <citation type="submission" date="2023-06" db="EMBL/GenBank/DDBJ databases">
        <title>Genome-scale phylogeny and comparative genomics of the fungal order Sordariales.</title>
        <authorList>
            <consortium name="Lawrence Berkeley National Laboratory"/>
            <person name="Hensen N."/>
            <person name="Bonometti L."/>
            <person name="Westerberg I."/>
            <person name="Brannstrom I.O."/>
            <person name="Guillou S."/>
            <person name="Cros-Aarteil S."/>
            <person name="Calhoun S."/>
            <person name="Haridas S."/>
            <person name="Kuo A."/>
            <person name="Mondo S."/>
            <person name="Pangilinan J."/>
            <person name="Riley R."/>
            <person name="Labutti K."/>
            <person name="Andreopoulos B."/>
            <person name="Lipzen A."/>
            <person name="Chen C."/>
            <person name="Yanf M."/>
            <person name="Daum C."/>
            <person name="Ng V."/>
            <person name="Clum A."/>
            <person name="Steindorff A."/>
            <person name="Ohm R."/>
            <person name="Martin F."/>
            <person name="Silar P."/>
            <person name="Natvig D."/>
            <person name="Lalanne C."/>
            <person name="Gautier V."/>
            <person name="Ament-Velasquez S.L."/>
            <person name="Kruys A."/>
            <person name="Hutchinson M.I."/>
            <person name="Powell A.J."/>
            <person name="Barry K."/>
            <person name="Miller A.N."/>
            <person name="Grigoriev I.V."/>
            <person name="Debuchy R."/>
            <person name="Gladieux P."/>
            <person name="Thoren M.H."/>
            <person name="Johannesson H."/>
        </authorList>
    </citation>
    <scope>NUCLEOTIDE SEQUENCE</scope>
    <source>
        <strain evidence="7">CBS 606.72</strain>
    </source>
</reference>
<dbReference type="Proteomes" id="UP001175000">
    <property type="component" value="Unassembled WGS sequence"/>
</dbReference>
<organism evidence="7 8">
    <name type="scientific">Immersiella caudata</name>
    <dbReference type="NCBI Taxonomy" id="314043"/>
    <lineage>
        <taxon>Eukaryota</taxon>
        <taxon>Fungi</taxon>
        <taxon>Dikarya</taxon>
        <taxon>Ascomycota</taxon>
        <taxon>Pezizomycotina</taxon>
        <taxon>Sordariomycetes</taxon>
        <taxon>Sordariomycetidae</taxon>
        <taxon>Sordariales</taxon>
        <taxon>Lasiosphaeriaceae</taxon>
        <taxon>Immersiella</taxon>
    </lineage>
</organism>
<feature type="region of interest" description="Disordered" evidence="5">
    <location>
        <begin position="177"/>
        <end position="204"/>
    </location>
</feature>
<gene>
    <name evidence="7" type="ORF">B0T14DRAFT_589818</name>
</gene>
<dbReference type="InterPro" id="IPR008733">
    <property type="entry name" value="PEX11"/>
</dbReference>
<comment type="subcellular location">
    <subcellularLocation>
        <location evidence="4">Peroxisome membrane</location>
    </subcellularLocation>
</comment>
<evidence type="ECO:0000256" key="3">
    <source>
        <dbReference type="ARBA" id="ARBA00023140"/>
    </source>
</evidence>
<accession>A0AA39WKV7</accession>
<evidence type="ECO:0000256" key="4">
    <source>
        <dbReference type="ARBA" id="ARBA00046271"/>
    </source>
</evidence>
<keyword evidence="3" id="KW-0576">Peroxisome</keyword>
<keyword evidence="1" id="KW-0962">Peroxisome biogenesis</keyword>
<comment type="caution">
    <text evidence="7">The sequence shown here is derived from an EMBL/GenBank/DDBJ whole genome shotgun (WGS) entry which is preliminary data.</text>
</comment>
<sequence>MSTLNQLIKFCTDASGLERSFRLFQAISQVLIFFSPARILLFQILSYLAPDRHEKLAPLSISILTSLRARFAIGRRYFRVFRFLESFAGAWRVWSEGGTGWEGRLDVGAKSFNGMYLLLETATFLDALGVEGMRVWSMEVEKVLVVEAQRFWLFALVCGIGKGVVVLWKGREKEKKEGEVKKDKGEKGEKGEKRSKPGDKEERRRREREWKVLRRMVADILDLAVPGAVVGWIPALPGTVGVLMLGSTWLTGLEVWERCGDATKA</sequence>
<feature type="transmembrane region" description="Helical" evidence="6">
    <location>
        <begin position="212"/>
        <end position="235"/>
    </location>
</feature>
<evidence type="ECO:0000256" key="1">
    <source>
        <dbReference type="ARBA" id="ARBA00022593"/>
    </source>
</evidence>
<evidence type="ECO:0000313" key="8">
    <source>
        <dbReference type="Proteomes" id="UP001175000"/>
    </source>
</evidence>
<dbReference type="EMBL" id="JAULSU010000005">
    <property type="protein sequence ID" value="KAK0617267.1"/>
    <property type="molecule type" value="Genomic_DNA"/>
</dbReference>
<dbReference type="PANTHER" id="PTHR12652:SF23">
    <property type="entry name" value="MICROBODY (PEROXISOME) PROLIFERATION PROTEIN PEROXIN 11B (EUROFUNG)"/>
    <property type="match status" value="1"/>
</dbReference>
<keyword evidence="2 6" id="KW-0472">Membrane</keyword>
<keyword evidence="6" id="KW-1133">Transmembrane helix</keyword>
<proteinExistence type="predicted"/>
<dbReference type="GO" id="GO:0005778">
    <property type="term" value="C:peroxisomal membrane"/>
    <property type="evidence" value="ECO:0007669"/>
    <property type="project" value="UniProtKB-SubCell"/>
</dbReference>
<dbReference type="Pfam" id="PF05648">
    <property type="entry name" value="PEX11"/>
    <property type="match status" value="1"/>
</dbReference>
<dbReference type="PANTHER" id="PTHR12652">
    <property type="entry name" value="PEROXISOMAL BIOGENESIS FACTOR 11"/>
    <property type="match status" value="1"/>
</dbReference>
<feature type="transmembrane region" description="Helical" evidence="6">
    <location>
        <begin position="150"/>
        <end position="168"/>
    </location>
</feature>
<dbReference type="GO" id="GO:0016559">
    <property type="term" value="P:peroxisome fission"/>
    <property type="evidence" value="ECO:0007669"/>
    <property type="project" value="InterPro"/>
</dbReference>
<keyword evidence="6" id="KW-0812">Transmembrane</keyword>
<evidence type="ECO:0000256" key="2">
    <source>
        <dbReference type="ARBA" id="ARBA00023136"/>
    </source>
</evidence>
<protein>
    <submittedName>
        <fullName evidence="7">Peroxisomal biogenesis factor 11</fullName>
    </submittedName>
</protein>
<evidence type="ECO:0000256" key="6">
    <source>
        <dbReference type="SAM" id="Phobius"/>
    </source>
</evidence>